<gene>
    <name evidence="1" type="ORF">GLYMA_14G000200</name>
</gene>
<reference evidence="2" key="2">
    <citation type="submission" date="2018-02" db="UniProtKB">
        <authorList>
            <consortium name="EnsemblPlants"/>
        </authorList>
    </citation>
    <scope>IDENTIFICATION</scope>
    <source>
        <strain evidence="2">Williams 82</strain>
    </source>
</reference>
<reference evidence="1 2" key="1">
    <citation type="journal article" date="2010" name="Nature">
        <title>Genome sequence of the palaeopolyploid soybean.</title>
        <authorList>
            <person name="Schmutz J."/>
            <person name="Cannon S.B."/>
            <person name="Schlueter J."/>
            <person name="Ma J."/>
            <person name="Mitros T."/>
            <person name="Nelson W."/>
            <person name="Hyten D.L."/>
            <person name="Song Q."/>
            <person name="Thelen J.J."/>
            <person name="Cheng J."/>
            <person name="Xu D."/>
            <person name="Hellsten U."/>
            <person name="May G.D."/>
            <person name="Yu Y."/>
            <person name="Sakurai T."/>
            <person name="Umezawa T."/>
            <person name="Bhattacharyya M.K."/>
            <person name="Sandhu D."/>
            <person name="Valliyodan B."/>
            <person name="Lindquist E."/>
            <person name="Peto M."/>
            <person name="Grant D."/>
            <person name="Shu S."/>
            <person name="Goodstein D."/>
            <person name="Barry K."/>
            <person name="Futrell-Griggs M."/>
            <person name="Abernathy B."/>
            <person name="Du J."/>
            <person name="Tian Z."/>
            <person name="Zhu L."/>
            <person name="Gill N."/>
            <person name="Joshi T."/>
            <person name="Libault M."/>
            <person name="Sethuraman A."/>
            <person name="Zhang X.-C."/>
            <person name="Shinozaki K."/>
            <person name="Nguyen H.T."/>
            <person name="Wing R.A."/>
            <person name="Cregan P."/>
            <person name="Specht J."/>
            <person name="Grimwood J."/>
            <person name="Rokhsar D."/>
            <person name="Stacey G."/>
            <person name="Shoemaker R.C."/>
            <person name="Jackson S.A."/>
        </authorList>
    </citation>
    <scope>NUCLEOTIDE SEQUENCE [LARGE SCALE GENOMIC DNA]</scope>
    <source>
        <strain evidence="2">cv. Williams 82</strain>
        <tissue evidence="1">Callus</tissue>
    </source>
</reference>
<evidence type="ECO:0000313" key="2">
    <source>
        <dbReference type="EnsemblPlants" id="KRH13996"/>
    </source>
</evidence>
<dbReference type="Proteomes" id="UP000008827">
    <property type="component" value="Chromosome 14"/>
</dbReference>
<accession>A0A0R0G732</accession>
<evidence type="ECO:0000313" key="3">
    <source>
        <dbReference type="Proteomes" id="UP000008827"/>
    </source>
</evidence>
<reference evidence="1" key="3">
    <citation type="submission" date="2018-07" db="EMBL/GenBank/DDBJ databases">
        <title>WGS assembly of Glycine max.</title>
        <authorList>
            <person name="Schmutz J."/>
            <person name="Cannon S."/>
            <person name="Schlueter J."/>
            <person name="Ma J."/>
            <person name="Mitros T."/>
            <person name="Nelson W."/>
            <person name="Hyten D."/>
            <person name="Song Q."/>
            <person name="Thelen J."/>
            <person name="Cheng J."/>
            <person name="Xu D."/>
            <person name="Hellsten U."/>
            <person name="May G."/>
            <person name="Yu Y."/>
            <person name="Sakurai T."/>
            <person name="Umezawa T."/>
            <person name="Bhattacharyya M."/>
            <person name="Sandhu D."/>
            <person name="Valliyodan B."/>
            <person name="Lindquist E."/>
            <person name="Peto M."/>
            <person name="Grant D."/>
            <person name="Shu S."/>
            <person name="Goodstein D."/>
            <person name="Barry K."/>
            <person name="Futrell-Griggs M."/>
            <person name="Abernathy B."/>
            <person name="Du J."/>
            <person name="Tian Z."/>
            <person name="Zhu L."/>
            <person name="Gill N."/>
            <person name="Joshi T."/>
            <person name="Libault M."/>
            <person name="Sethuraman A."/>
            <person name="Zhang X."/>
            <person name="Shinozaki K."/>
            <person name="Nguyen H."/>
            <person name="Wing R."/>
            <person name="Cregan P."/>
            <person name="Specht J."/>
            <person name="Grimwood J."/>
            <person name="Rokhsar D."/>
            <person name="Stacey G."/>
            <person name="Shoemaker R."/>
            <person name="Jackson S."/>
        </authorList>
    </citation>
    <scope>NUCLEOTIDE SEQUENCE</scope>
    <source>
        <tissue evidence="1">Callus</tissue>
    </source>
</reference>
<dbReference type="Gramene" id="KRH13996">
    <property type="protein sequence ID" value="KRH13996"/>
    <property type="gene ID" value="GLYMA_14G000200"/>
</dbReference>
<dbReference type="EMBL" id="CM000847">
    <property type="protein sequence ID" value="KRH13996.1"/>
    <property type="molecule type" value="Genomic_DNA"/>
</dbReference>
<dbReference type="InParanoid" id="A0A0R0G732"/>
<name>A0A0R0G732_SOYBN</name>
<dbReference type="EnsemblPlants" id="KRH13996">
    <property type="protein sequence ID" value="KRH13996"/>
    <property type="gene ID" value="GLYMA_14G000200"/>
</dbReference>
<dbReference type="AlphaFoldDB" id="A0A0R0G732"/>
<keyword evidence="3" id="KW-1185">Reference proteome</keyword>
<protein>
    <submittedName>
        <fullName evidence="1 2">Uncharacterized protein</fullName>
    </submittedName>
</protein>
<sequence>MEDITCDAGSVDIEDVLDNPTLFDHRCLPYSRFEAFLRRATARRYFGGDGDVVAMCWWAWTHICWVWRPRPQIGGDEKKEGNIKK</sequence>
<organism evidence="1">
    <name type="scientific">Glycine max</name>
    <name type="common">Soybean</name>
    <name type="synonym">Glycine hispida</name>
    <dbReference type="NCBI Taxonomy" id="3847"/>
    <lineage>
        <taxon>Eukaryota</taxon>
        <taxon>Viridiplantae</taxon>
        <taxon>Streptophyta</taxon>
        <taxon>Embryophyta</taxon>
        <taxon>Tracheophyta</taxon>
        <taxon>Spermatophyta</taxon>
        <taxon>Magnoliopsida</taxon>
        <taxon>eudicotyledons</taxon>
        <taxon>Gunneridae</taxon>
        <taxon>Pentapetalae</taxon>
        <taxon>rosids</taxon>
        <taxon>fabids</taxon>
        <taxon>Fabales</taxon>
        <taxon>Fabaceae</taxon>
        <taxon>Papilionoideae</taxon>
        <taxon>50 kb inversion clade</taxon>
        <taxon>NPAAA clade</taxon>
        <taxon>indigoferoid/millettioid clade</taxon>
        <taxon>Phaseoleae</taxon>
        <taxon>Glycine</taxon>
        <taxon>Glycine subgen. Soja</taxon>
    </lineage>
</organism>
<proteinExistence type="predicted"/>
<evidence type="ECO:0000313" key="1">
    <source>
        <dbReference type="EMBL" id="KRH13996.1"/>
    </source>
</evidence>